<dbReference type="Pfam" id="PF16124">
    <property type="entry name" value="RecQ_Zn_bind"/>
    <property type="match status" value="1"/>
</dbReference>
<dbReference type="AlphaFoldDB" id="A0A2P6VJI8"/>
<dbReference type="SMART" id="SM00490">
    <property type="entry name" value="HELICc"/>
    <property type="match status" value="1"/>
</dbReference>
<dbReference type="OrthoDB" id="10261556at2759"/>
<dbReference type="InterPro" id="IPR027417">
    <property type="entry name" value="P-loop_NTPase"/>
</dbReference>
<name>A0A2P6VJI8_9CHLO</name>
<dbReference type="SUPFAM" id="SSF46785">
    <property type="entry name" value="Winged helix' DNA-binding domain"/>
    <property type="match status" value="1"/>
</dbReference>
<keyword evidence="8" id="KW-0413">Isomerase</keyword>
<dbReference type="SMART" id="SM00956">
    <property type="entry name" value="RQC"/>
    <property type="match status" value="1"/>
</dbReference>
<dbReference type="STRING" id="554055.A0A2P6VJI8"/>
<dbReference type="Proteomes" id="UP000239649">
    <property type="component" value="Unassembled WGS sequence"/>
</dbReference>
<dbReference type="InterPro" id="IPR032284">
    <property type="entry name" value="RecQ_Zn-bd"/>
</dbReference>
<reference evidence="15 16" key="1">
    <citation type="journal article" date="2018" name="Plant J.">
        <title>Genome sequences of Chlorella sorokiniana UTEX 1602 and Micractinium conductrix SAG 241.80: implications to maltose excretion by a green alga.</title>
        <authorList>
            <person name="Arriola M.B."/>
            <person name="Velmurugan N."/>
            <person name="Zhang Y."/>
            <person name="Plunkett M.H."/>
            <person name="Hondzo H."/>
            <person name="Barney B.M."/>
        </authorList>
    </citation>
    <scope>NUCLEOTIDE SEQUENCE [LARGE SCALE GENOMIC DNA]</scope>
    <source>
        <strain evidence="15 16">SAG 241.80</strain>
    </source>
</reference>
<evidence type="ECO:0000256" key="8">
    <source>
        <dbReference type="ARBA" id="ARBA00023235"/>
    </source>
</evidence>
<comment type="similarity">
    <text evidence="2">Belongs to the helicase family. RecQ subfamily.</text>
</comment>
<dbReference type="Pfam" id="PF00270">
    <property type="entry name" value="DEAD"/>
    <property type="match status" value="1"/>
</dbReference>
<comment type="cofactor">
    <cofactor evidence="1">
        <name>Zn(2+)</name>
        <dbReference type="ChEBI" id="CHEBI:29105"/>
    </cofactor>
</comment>
<keyword evidence="16" id="KW-1185">Reference proteome</keyword>
<keyword evidence="6" id="KW-0067">ATP-binding</keyword>
<gene>
    <name evidence="15" type="ORF">C2E20_2494</name>
</gene>
<dbReference type="SMART" id="SM00341">
    <property type="entry name" value="HRDC"/>
    <property type="match status" value="1"/>
</dbReference>
<dbReference type="GO" id="GO:0003677">
    <property type="term" value="F:DNA binding"/>
    <property type="evidence" value="ECO:0007669"/>
    <property type="project" value="UniProtKB-KW"/>
</dbReference>
<dbReference type="PROSITE" id="PS50967">
    <property type="entry name" value="HRDC"/>
    <property type="match status" value="1"/>
</dbReference>
<evidence type="ECO:0000256" key="9">
    <source>
        <dbReference type="ARBA" id="ARBA00034617"/>
    </source>
</evidence>
<dbReference type="GO" id="GO:0005634">
    <property type="term" value="C:nucleus"/>
    <property type="evidence" value="ECO:0007669"/>
    <property type="project" value="TreeGrafter"/>
</dbReference>
<dbReference type="Pfam" id="PF14493">
    <property type="entry name" value="HTH_40"/>
    <property type="match status" value="1"/>
</dbReference>
<dbReference type="Gene3D" id="1.10.10.10">
    <property type="entry name" value="Winged helix-like DNA-binding domain superfamily/Winged helix DNA-binding domain"/>
    <property type="match status" value="1"/>
</dbReference>
<dbReference type="GO" id="GO:0000724">
    <property type="term" value="P:double-strand break repair via homologous recombination"/>
    <property type="evidence" value="ECO:0007669"/>
    <property type="project" value="TreeGrafter"/>
</dbReference>
<organism evidence="15 16">
    <name type="scientific">Micractinium conductrix</name>
    <dbReference type="NCBI Taxonomy" id="554055"/>
    <lineage>
        <taxon>Eukaryota</taxon>
        <taxon>Viridiplantae</taxon>
        <taxon>Chlorophyta</taxon>
        <taxon>core chlorophytes</taxon>
        <taxon>Trebouxiophyceae</taxon>
        <taxon>Chlorellales</taxon>
        <taxon>Chlorellaceae</taxon>
        <taxon>Chlorella clade</taxon>
        <taxon>Micractinium</taxon>
    </lineage>
</organism>
<dbReference type="InterPro" id="IPR014001">
    <property type="entry name" value="Helicase_ATP-bd"/>
</dbReference>
<dbReference type="PANTHER" id="PTHR13710:SF120">
    <property type="entry name" value="BIFUNCTIONAL 3'-5' EXONUCLEASE_ATP-DEPENDENT HELICASE WRN"/>
    <property type="match status" value="1"/>
</dbReference>
<dbReference type="GO" id="GO:0009378">
    <property type="term" value="F:four-way junction helicase activity"/>
    <property type="evidence" value="ECO:0007669"/>
    <property type="project" value="TreeGrafter"/>
</dbReference>
<dbReference type="Pfam" id="PF00271">
    <property type="entry name" value="Helicase_C"/>
    <property type="match status" value="1"/>
</dbReference>
<dbReference type="InterPro" id="IPR029491">
    <property type="entry name" value="Helicase_HTH"/>
</dbReference>
<evidence type="ECO:0000256" key="5">
    <source>
        <dbReference type="ARBA" id="ARBA00022806"/>
    </source>
</evidence>
<evidence type="ECO:0000256" key="11">
    <source>
        <dbReference type="SAM" id="MobiDB-lite"/>
    </source>
</evidence>
<keyword evidence="3" id="KW-0547">Nucleotide-binding</keyword>
<evidence type="ECO:0000259" key="12">
    <source>
        <dbReference type="PROSITE" id="PS50967"/>
    </source>
</evidence>
<dbReference type="InterPro" id="IPR011545">
    <property type="entry name" value="DEAD/DEAH_box_helicase_dom"/>
</dbReference>
<evidence type="ECO:0000256" key="1">
    <source>
        <dbReference type="ARBA" id="ARBA00001947"/>
    </source>
</evidence>
<dbReference type="InterPro" id="IPR036390">
    <property type="entry name" value="WH_DNA-bd_sf"/>
</dbReference>
<feature type="domain" description="HRDC" evidence="12">
    <location>
        <begin position="656"/>
        <end position="736"/>
    </location>
</feature>
<accession>A0A2P6VJI8</accession>
<dbReference type="GO" id="GO:0005524">
    <property type="term" value="F:ATP binding"/>
    <property type="evidence" value="ECO:0007669"/>
    <property type="project" value="UniProtKB-KW"/>
</dbReference>
<dbReference type="Pfam" id="PF09382">
    <property type="entry name" value="RQC"/>
    <property type="match status" value="1"/>
</dbReference>
<evidence type="ECO:0000259" key="13">
    <source>
        <dbReference type="PROSITE" id="PS51192"/>
    </source>
</evidence>
<dbReference type="NCBIfam" id="TIGR00614">
    <property type="entry name" value="recQ_fam"/>
    <property type="match status" value="1"/>
</dbReference>
<dbReference type="InterPro" id="IPR004589">
    <property type="entry name" value="DNA_helicase_ATP-dep_RecQ"/>
</dbReference>
<dbReference type="Pfam" id="PF00570">
    <property type="entry name" value="HRDC"/>
    <property type="match status" value="1"/>
</dbReference>
<comment type="caution">
    <text evidence="15">The sequence shown here is derived from an EMBL/GenBank/DDBJ whole genome shotgun (WGS) entry which is preliminary data.</text>
</comment>
<dbReference type="PROSITE" id="PS51192">
    <property type="entry name" value="HELICASE_ATP_BIND_1"/>
    <property type="match status" value="1"/>
</dbReference>
<feature type="region of interest" description="Disordered" evidence="11">
    <location>
        <begin position="742"/>
        <end position="762"/>
    </location>
</feature>
<dbReference type="GO" id="GO:0043138">
    <property type="term" value="F:3'-5' DNA helicase activity"/>
    <property type="evidence" value="ECO:0007669"/>
    <property type="project" value="UniProtKB-EC"/>
</dbReference>
<dbReference type="GO" id="GO:0016787">
    <property type="term" value="F:hydrolase activity"/>
    <property type="evidence" value="ECO:0007669"/>
    <property type="project" value="UniProtKB-KW"/>
</dbReference>
<protein>
    <recommendedName>
        <fullName evidence="10">DNA 3'-5' helicase</fullName>
        <ecNumber evidence="10">5.6.2.4</ecNumber>
    </recommendedName>
</protein>
<feature type="compositionally biased region" description="Low complexity" evidence="11">
    <location>
        <begin position="743"/>
        <end position="756"/>
    </location>
</feature>
<feature type="region of interest" description="Disordered" evidence="11">
    <location>
        <begin position="892"/>
        <end position="968"/>
    </location>
</feature>
<evidence type="ECO:0000256" key="6">
    <source>
        <dbReference type="ARBA" id="ARBA00022840"/>
    </source>
</evidence>
<dbReference type="InterPro" id="IPR010997">
    <property type="entry name" value="HRDC-like_sf"/>
</dbReference>
<feature type="domain" description="Helicase ATP-binding" evidence="13">
    <location>
        <begin position="117"/>
        <end position="284"/>
    </location>
</feature>
<dbReference type="InterPro" id="IPR001650">
    <property type="entry name" value="Helicase_C-like"/>
</dbReference>
<evidence type="ECO:0000256" key="2">
    <source>
        <dbReference type="ARBA" id="ARBA00005446"/>
    </source>
</evidence>
<feature type="domain" description="Helicase C-terminal" evidence="14">
    <location>
        <begin position="310"/>
        <end position="463"/>
    </location>
</feature>
<evidence type="ECO:0000256" key="3">
    <source>
        <dbReference type="ARBA" id="ARBA00022741"/>
    </source>
</evidence>
<dbReference type="PROSITE" id="PS51194">
    <property type="entry name" value="HELICASE_CTER"/>
    <property type="match status" value="1"/>
</dbReference>
<evidence type="ECO:0000313" key="16">
    <source>
        <dbReference type="Proteomes" id="UP000239649"/>
    </source>
</evidence>
<evidence type="ECO:0000313" key="15">
    <source>
        <dbReference type="EMBL" id="PSC74253.1"/>
    </source>
</evidence>
<dbReference type="SUPFAM" id="SSF52540">
    <property type="entry name" value="P-loop containing nucleoside triphosphate hydrolases"/>
    <property type="match status" value="1"/>
</dbReference>
<evidence type="ECO:0000259" key="14">
    <source>
        <dbReference type="PROSITE" id="PS51194"/>
    </source>
</evidence>
<evidence type="ECO:0000256" key="4">
    <source>
        <dbReference type="ARBA" id="ARBA00022801"/>
    </source>
</evidence>
<sequence>MPPCASAHECRTCTRMPAAAPVGTSARWASTAPPPLPIRPARPAVGKNHRGLLPALALIHAKAPLAAAAPPPPARRLLAARLPPTHAMKQAQQEAPLEVLRRHWGFSAFRQPQQEVVDAVLAGQDALVVMATGGGKSLCYQVPPLVLRKPAVVISPLISLMEDQVMALNAKGIPACFLGSAQLSQQVKDDAWRGKYQFVYITPELASTAVFKLKELQKTAGLALIAVDEAHCIAEWGHDFRQEYRHLYRLREALPDVPFLALTATATPKVRDDIAANLRLKPHARKWVMSFERPNLHFSVQRKQSPLAHNFRPLLDAAARNDLEPTIIYTLTKRETLEIAAELGSKPGLKGRVAAYNGDMSVPERRRVHQAFMNDDLMVVVATVAFGMGIDKGNVRTVYHYGAQASLEAYYQQAGRAGRDGVRSTCVLLWSAADAAKNAVIKSNDYGSAEAASQRDAGTDAITAYIHTPGCRHRSMVEYFAPGAWQGVRCSGGCDNCEAAAKGGVAERDLAAEARLLLATVQRLREMGLGTTVNVLRGSRSQKMKPWMLEMTAHHGTKLHGAGMQFNDAWWKGLAGMLTGCNLLSNKTVSHPGQRAYQVVTITDAGAAFLRGSDPLVLQLSGELLAQEKAVREAAEAAAAVAAAAAAAEAARDAVKVEEQRLFRSLQDVRKAAATAAGVAPSQLLSDFSLWEIVNKRPGELAGLASCSGCSEHFIRSHGAAFVRAVVHFCGSSELLSVRDTEAAPAPGSQAGGSQSQRRHSVPAAGGMCSQAAACLSEPKAAASEAYQRFQVQGQSAAVVATTGRTKPINPATVIGYLADAAKSGLPLDWERAVGEAALARDAADTIYEGILAYGAQGLGAVKRALPAAEYSQIKLVAAMVNCQQHWFGGEQGSGGGAQVQVQGQQQEGGLQPPCQQQGPGEQRLGAGAPLREITLGNGGGGVTPGEPDAKRQRTSSGGGGGSQAAMAGHPLPLLERDVVLAWIGLHGPLSGPQLAARFCGGEPHQAAQLAGILAGACADFDLARRGGSSATSEAVDLTDPEVQYFSL</sequence>
<feature type="compositionally biased region" description="Low complexity" evidence="11">
    <location>
        <begin position="899"/>
        <end position="923"/>
    </location>
</feature>
<comment type="catalytic activity">
    <reaction evidence="9">
        <text>Couples ATP hydrolysis with the unwinding of duplex DNA by translocating in the 3'-5' direction.</text>
        <dbReference type="EC" id="5.6.2.4"/>
    </reaction>
</comment>
<keyword evidence="5" id="KW-0347">Helicase</keyword>
<dbReference type="Gene3D" id="1.10.150.80">
    <property type="entry name" value="HRDC domain"/>
    <property type="match status" value="1"/>
</dbReference>
<keyword evidence="4" id="KW-0378">Hydrolase</keyword>
<dbReference type="GO" id="GO:0005737">
    <property type="term" value="C:cytoplasm"/>
    <property type="evidence" value="ECO:0007669"/>
    <property type="project" value="TreeGrafter"/>
</dbReference>
<proteinExistence type="inferred from homology"/>
<dbReference type="SMART" id="SM00487">
    <property type="entry name" value="DEXDc"/>
    <property type="match status" value="1"/>
</dbReference>
<dbReference type="SUPFAM" id="SSF47819">
    <property type="entry name" value="HRDC-like"/>
    <property type="match status" value="1"/>
</dbReference>
<evidence type="ECO:0000256" key="10">
    <source>
        <dbReference type="ARBA" id="ARBA00034808"/>
    </source>
</evidence>
<dbReference type="GO" id="GO:0005694">
    <property type="term" value="C:chromosome"/>
    <property type="evidence" value="ECO:0007669"/>
    <property type="project" value="TreeGrafter"/>
</dbReference>
<dbReference type="EMBL" id="LHPF02000005">
    <property type="protein sequence ID" value="PSC74253.1"/>
    <property type="molecule type" value="Genomic_DNA"/>
</dbReference>
<dbReference type="InterPro" id="IPR044876">
    <property type="entry name" value="HRDC_dom_sf"/>
</dbReference>
<dbReference type="CDD" id="cd17920">
    <property type="entry name" value="DEXHc_RecQ"/>
    <property type="match status" value="1"/>
</dbReference>
<dbReference type="GO" id="GO:0006260">
    <property type="term" value="P:DNA replication"/>
    <property type="evidence" value="ECO:0007669"/>
    <property type="project" value="InterPro"/>
</dbReference>
<dbReference type="EC" id="5.6.2.4" evidence="10"/>
<evidence type="ECO:0000256" key="7">
    <source>
        <dbReference type="ARBA" id="ARBA00023125"/>
    </source>
</evidence>
<dbReference type="InterPro" id="IPR036388">
    <property type="entry name" value="WH-like_DNA-bd_sf"/>
</dbReference>
<dbReference type="FunFam" id="3.40.50.300:FF:001389">
    <property type="entry name" value="ATP-dependent DNA helicase RecQ"/>
    <property type="match status" value="1"/>
</dbReference>
<keyword evidence="7" id="KW-0238">DNA-binding</keyword>
<dbReference type="Gene3D" id="3.40.50.300">
    <property type="entry name" value="P-loop containing nucleotide triphosphate hydrolases"/>
    <property type="match status" value="2"/>
</dbReference>
<dbReference type="InterPro" id="IPR002121">
    <property type="entry name" value="HRDC_dom"/>
</dbReference>
<dbReference type="PANTHER" id="PTHR13710">
    <property type="entry name" value="DNA HELICASE RECQ FAMILY MEMBER"/>
    <property type="match status" value="1"/>
</dbReference>
<dbReference type="InterPro" id="IPR018982">
    <property type="entry name" value="RQC_domain"/>
</dbReference>